<evidence type="ECO:0000313" key="12">
    <source>
        <dbReference type="EMBL" id="MBB6255311.1"/>
    </source>
</evidence>
<dbReference type="InterPro" id="IPR017871">
    <property type="entry name" value="ABC_transporter-like_CS"/>
</dbReference>
<evidence type="ECO:0000256" key="9">
    <source>
        <dbReference type="ARBA" id="ARBA00022970"/>
    </source>
</evidence>
<dbReference type="InterPro" id="IPR003439">
    <property type="entry name" value="ABC_transporter-like_ATP-bd"/>
</dbReference>
<evidence type="ECO:0000256" key="1">
    <source>
        <dbReference type="ARBA" id="ARBA00002579"/>
    </source>
</evidence>
<reference evidence="12 13" key="1">
    <citation type="submission" date="2020-08" db="EMBL/GenBank/DDBJ databases">
        <title>Genomic Encyclopedia of Type Strains, Phase IV (KMG-IV): sequencing the most valuable type-strain genomes for metagenomic binning, comparative biology and taxonomic classification.</title>
        <authorList>
            <person name="Goeker M."/>
        </authorList>
    </citation>
    <scope>NUCLEOTIDE SEQUENCE [LARGE SCALE GENOMIC DNA]</scope>
    <source>
        <strain evidence="12 13">DSM 22198</strain>
    </source>
</reference>
<dbReference type="Proteomes" id="UP000539175">
    <property type="component" value="Unassembled WGS sequence"/>
</dbReference>
<name>A0A7X0B5D2_9PROT</name>
<evidence type="ECO:0000256" key="8">
    <source>
        <dbReference type="ARBA" id="ARBA00022967"/>
    </source>
</evidence>
<dbReference type="PANTHER" id="PTHR43166">
    <property type="entry name" value="AMINO ACID IMPORT ATP-BINDING PROTEIN"/>
    <property type="match status" value="1"/>
</dbReference>
<dbReference type="FunFam" id="3.40.50.300:FF:000056">
    <property type="entry name" value="Cell division ATP-binding protein FtsE"/>
    <property type="match status" value="1"/>
</dbReference>
<proteinExistence type="inferred from homology"/>
<dbReference type="SUPFAM" id="SSF55021">
    <property type="entry name" value="ACT-like"/>
    <property type="match status" value="1"/>
</dbReference>
<dbReference type="EMBL" id="JACIIZ010000030">
    <property type="protein sequence ID" value="MBB6255311.1"/>
    <property type="molecule type" value="Genomic_DNA"/>
</dbReference>
<evidence type="ECO:0000256" key="5">
    <source>
        <dbReference type="ARBA" id="ARBA00022475"/>
    </source>
</evidence>
<dbReference type="SMART" id="SM00382">
    <property type="entry name" value="AAA"/>
    <property type="match status" value="1"/>
</dbReference>
<protein>
    <recommendedName>
        <fullName evidence="3">Cell division ATP-binding protein FtsE</fullName>
    </recommendedName>
</protein>
<evidence type="ECO:0000256" key="2">
    <source>
        <dbReference type="ARBA" id="ARBA00005417"/>
    </source>
</evidence>
<dbReference type="PROSITE" id="PS00211">
    <property type="entry name" value="ABC_TRANSPORTER_1"/>
    <property type="match status" value="1"/>
</dbReference>
<keyword evidence="10" id="KW-0472">Membrane</keyword>
<keyword evidence="8" id="KW-1278">Translocase</keyword>
<organism evidence="12 13">
    <name type="scientific">Nitrospirillum iridis</name>
    <dbReference type="NCBI Taxonomy" id="765888"/>
    <lineage>
        <taxon>Bacteria</taxon>
        <taxon>Pseudomonadati</taxon>
        <taxon>Pseudomonadota</taxon>
        <taxon>Alphaproteobacteria</taxon>
        <taxon>Rhodospirillales</taxon>
        <taxon>Azospirillaceae</taxon>
        <taxon>Nitrospirillum</taxon>
    </lineage>
</organism>
<dbReference type="GO" id="GO:0005524">
    <property type="term" value="F:ATP binding"/>
    <property type="evidence" value="ECO:0007669"/>
    <property type="project" value="UniProtKB-KW"/>
</dbReference>
<dbReference type="AlphaFoldDB" id="A0A7X0B5D2"/>
<dbReference type="InterPro" id="IPR018449">
    <property type="entry name" value="NIL_domain"/>
</dbReference>
<dbReference type="PROSITE" id="PS50893">
    <property type="entry name" value="ABC_TRANSPORTER_2"/>
    <property type="match status" value="1"/>
</dbReference>
<comment type="caution">
    <text evidence="12">The sequence shown here is derived from an EMBL/GenBank/DDBJ whole genome shotgun (WGS) entry which is preliminary data.</text>
</comment>
<evidence type="ECO:0000313" key="13">
    <source>
        <dbReference type="Proteomes" id="UP000539175"/>
    </source>
</evidence>
<accession>A0A7X0B5D2</accession>
<dbReference type="Pfam" id="PF09383">
    <property type="entry name" value="NIL"/>
    <property type="match status" value="1"/>
</dbReference>
<keyword evidence="5" id="KW-1003">Cell membrane</keyword>
<comment type="similarity">
    <text evidence="2">Belongs to the ABC transporter superfamily.</text>
</comment>
<dbReference type="PANTHER" id="PTHR43166:SF30">
    <property type="entry name" value="METHIONINE IMPORT ATP-BINDING PROTEIN METN"/>
    <property type="match status" value="1"/>
</dbReference>
<dbReference type="GO" id="GO:0006865">
    <property type="term" value="P:amino acid transport"/>
    <property type="evidence" value="ECO:0007669"/>
    <property type="project" value="UniProtKB-KW"/>
</dbReference>
<dbReference type="Pfam" id="PF00005">
    <property type="entry name" value="ABC_tran"/>
    <property type="match status" value="1"/>
</dbReference>
<evidence type="ECO:0000259" key="11">
    <source>
        <dbReference type="PROSITE" id="PS50893"/>
    </source>
</evidence>
<comment type="function">
    <text evidence="1">Part of the ABC transporter FtsEX involved in cellular division. Important for assembly or stability of the septal ring.</text>
</comment>
<dbReference type="SUPFAM" id="SSF52540">
    <property type="entry name" value="P-loop containing nucleoside triphosphate hydrolases"/>
    <property type="match status" value="1"/>
</dbReference>
<gene>
    <name evidence="12" type="ORF">FHS74_005910</name>
</gene>
<dbReference type="GO" id="GO:0016887">
    <property type="term" value="F:ATP hydrolysis activity"/>
    <property type="evidence" value="ECO:0007669"/>
    <property type="project" value="InterPro"/>
</dbReference>
<keyword evidence="9" id="KW-0029">Amino-acid transport</keyword>
<evidence type="ECO:0000256" key="7">
    <source>
        <dbReference type="ARBA" id="ARBA00022840"/>
    </source>
</evidence>
<feature type="domain" description="ABC transporter" evidence="11">
    <location>
        <begin position="2"/>
        <end position="245"/>
    </location>
</feature>
<evidence type="ECO:0000256" key="3">
    <source>
        <dbReference type="ARBA" id="ARBA00020019"/>
    </source>
</evidence>
<evidence type="ECO:0000256" key="6">
    <source>
        <dbReference type="ARBA" id="ARBA00022741"/>
    </source>
</evidence>
<keyword evidence="6" id="KW-0547">Nucleotide-binding</keyword>
<evidence type="ECO:0000256" key="4">
    <source>
        <dbReference type="ARBA" id="ARBA00022448"/>
    </source>
</evidence>
<dbReference type="InterPro" id="IPR003593">
    <property type="entry name" value="AAA+_ATPase"/>
</dbReference>
<dbReference type="GO" id="GO:0005886">
    <property type="term" value="C:plasma membrane"/>
    <property type="evidence" value="ECO:0007669"/>
    <property type="project" value="UniProtKB-ARBA"/>
</dbReference>
<dbReference type="InterPro" id="IPR041701">
    <property type="entry name" value="MetN_ABC"/>
</dbReference>
<sequence length="334" mass="34906">MISVEGLRKVYRQGGGRTAREVVALDDVTLTVPKGEIFGILGRSGAGKSTLIRCLNLLERPTAGRVVVGGQDLTALDATALRQQRRRIGMVFQHFHLLQSRTVADNVAVPLEILGQDRAQRRRRVAELLDLVGLADRADAYPGQLSGGQKQRVGIARALAAEPDVLLSDEATSALDGETTAAILDLLRDVNARLGVTILMITHEMPVVKAICGSAALLEGGRLVEHGRLADLAADPASALGRALLPARAPMPQGAGAGVLAELTFVDPLAATPLLGLLARELSVAVTLLGGGVELIGGRRVGRFQVGLKGGGSATDPAPILSFLNTHGVRAVLL</sequence>
<dbReference type="CDD" id="cd03258">
    <property type="entry name" value="ABC_MetN_methionine_transporter"/>
    <property type="match status" value="1"/>
</dbReference>
<dbReference type="Gene3D" id="3.30.70.260">
    <property type="match status" value="1"/>
</dbReference>
<dbReference type="InterPro" id="IPR027417">
    <property type="entry name" value="P-loop_NTPase"/>
</dbReference>
<dbReference type="InterPro" id="IPR045865">
    <property type="entry name" value="ACT-like_dom_sf"/>
</dbReference>
<keyword evidence="7 12" id="KW-0067">ATP-binding</keyword>
<dbReference type="Gene3D" id="3.40.50.300">
    <property type="entry name" value="P-loop containing nucleotide triphosphate hydrolases"/>
    <property type="match status" value="1"/>
</dbReference>
<keyword evidence="4" id="KW-0813">Transport</keyword>
<dbReference type="SMART" id="SM00930">
    <property type="entry name" value="NIL"/>
    <property type="match status" value="1"/>
</dbReference>
<keyword evidence="13" id="KW-1185">Reference proteome</keyword>
<evidence type="ECO:0000256" key="10">
    <source>
        <dbReference type="ARBA" id="ARBA00023136"/>
    </source>
</evidence>
<dbReference type="RefSeq" id="WP_184807822.1">
    <property type="nucleotide sequence ID" value="NZ_JACIIZ010000030.1"/>
</dbReference>
<dbReference type="InterPro" id="IPR050086">
    <property type="entry name" value="MetN_ABC_transporter-like"/>
</dbReference>